<organism evidence="3 4">
    <name type="scientific">Cutaneotrichosporon oleaginosum</name>
    <dbReference type="NCBI Taxonomy" id="879819"/>
    <lineage>
        <taxon>Eukaryota</taxon>
        <taxon>Fungi</taxon>
        <taxon>Dikarya</taxon>
        <taxon>Basidiomycota</taxon>
        <taxon>Agaricomycotina</taxon>
        <taxon>Tremellomycetes</taxon>
        <taxon>Trichosporonales</taxon>
        <taxon>Trichosporonaceae</taxon>
        <taxon>Cutaneotrichosporon</taxon>
    </lineage>
</organism>
<evidence type="ECO:0000313" key="3">
    <source>
        <dbReference type="EMBL" id="KLT43313.1"/>
    </source>
</evidence>
<proteinExistence type="predicted"/>
<keyword evidence="4" id="KW-1185">Reference proteome</keyword>
<feature type="region of interest" description="Disordered" evidence="1">
    <location>
        <begin position="1"/>
        <end position="28"/>
    </location>
</feature>
<protein>
    <recommendedName>
        <fullName evidence="2">DUF7721 domain-containing protein</fullName>
    </recommendedName>
</protein>
<dbReference type="PANTHER" id="PTHR39477">
    <property type="entry name" value="CHROMOSOME 8, WHOLE GENOME SHOTGUN SEQUENCE"/>
    <property type="match status" value="1"/>
</dbReference>
<accession>A0A0J0XQD5</accession>
<gene>
    <name evidence="3" type="ORF">CC85DRAFT_291601</name>
</gene>
<feature type="domain" description="DUF7721" evidence="2">
    <location>
        <begin position="52"/>
        <end position="131"/>
    </location>
</feature>
<dbReference type="GeneID" id="28985389"/>
<dbReference type="InterPro" id="IPR056138">
    <property type="entry name" value="DUF7721"/>
</dbReference>
<evidence type="ECO:0000313" key="4">
    <source>
        <dbReference type="Proteomes" id="UP000053611"/>
    </source>
</evidence>
<dbReference type="AlphaFoldDB" id="A0A0J0XQD5"/>
<dbReference type="Pfam" id="PF24845">
    <property type="entry name" value="DUF7721"/>
    <property type="match status" value="1"/>
</dbReference>
<evidence type="ECO:0000259" key="2">
    <source>
        <dbReference type="Pfam" id="PF24845"/>
    </source>
</evidence>
<dbReference type="Proteomes" id="UP000053611">
    <property type="component" value="Unassembled WGS sequence"/>
</dbReference>
<evidence type="ECO:0000256" key="1">
    <source>
        <dbReference type="SAM" id="MobiDB-lite"/>
    </source>
</evidence>
<name>A0A0J0XQD5_9TREE</name>
<dbReference type="RefSeq" id="XP_018279804.1">
    <property type="nucleotide sequence ID" value="XM_018424786.1"/>
</dbReference>
<sequence>MDSILNYNQAQQGQNQSAQQQQQQGGLGGGLMDLASQLMGQSGGGFDLKALLAGANMQHGNPHDLEKPMTNVLSSIQTVQRPDAAVDESALAQAHQQAYNNGHANPTQAHQLSTEGMGAAAAIQAFKDFAGAGTRQAQEGPGHQSLISKLLGMAMSEAVKLFQKSGGAADGGSEADVMSAAGQALMKLLIQNQVQGALGGGTGSGGNGPNIGQLMSIASKFMAK</sequence>
<feature type="compositionally biased region" description="Low complexity" evidence="1">
    <location>
        <begin position="8"/>
        <end position="24"/>
    </location>
</feature>
<dbReference type="PANTHER" id="PTHR39477:SF1">
    <property type="entry name" value="BETA-FLANKING PROTEIN"/>
    <property type="match status" value="1"/>
</dbReference>
<reference evidence="3 4" key="1">
    <citation type="submission" date="2015-03" db="EMBL/GenBank/DDBJ databases">
        <title>Genomics and transcriptomics of the oil-accumulating basidiomycete yeast T. oleaginosus allow insights into substrate utilization and the diverse evolutionary trajectories of mating systems in fungi.</title>
        <authorList>
            <consortium name="DOE Joint Genome Institute"/>
            <person name="Kourist R."/>
            <person name="Kracht O."/>
            <person name="Bracharz F."/>
            <person name="Lipzen A."/>
            <person name="Nolan M."/>
            <person name="Ohm R."/>
            <person name="Grigoriev I."/>
            <person name="Sun S."/>
            <person name="Heitman J."/>
            <person name="Bruck T."/>
            <person name="Nowrousian M."/>
        </authorList>
    </citation>
    <scope>NUCLEOTIDE SEQUENCE [LARGE SCALE GENOMIC DNA]</scope>
    <source>
        <strain evidence="3 4">IBC0246</strain>
    </source>
</reference>
<dbReference type="STRING" id="879819.A0A0J0XQD5"/>
<dbReference type="EMBL" id="KQ087196">
    <property type="protein sequence ID" value="KLT43313.1"/>
    <property type="molecule type" value="Genomic_DNA"/>
</dbReference>
<dbReference type="OrthoDB" id="2290255at2759"/>